<proteinExistence type="predicted"/>
<accession>A0ABS4SVK9</accession>
<gene>
    <name evidence="1" type="ORF">J2851_005225</name>
</gene>
<keyword evidence="2" id="KW-1185">Reference proteome</keyword>
<sequence length="109" mass="12430">MLDAPVICTFLLPLDGKLHTITVVLHIGVPVIARMEVRPVQQHPEVEFVATWCDGEWHVFEGTICKDPRRYLLQGLHDGYLLAGPTERDWGLVKSVLEFLSQAPTVWRR</sequence>
<dbReference type="EMBL" id="JAGINP010000021">
    <property type="protein sequence ID" value="MBP2295420.1"/>
    <property type="molecule type" value="Genomic_DNA"/>
</dbReference>
<protein>
    <submittedName>
        <fullName evidence="1">Uncharacterized protein</fullName>
    </submittedName>
</protein>
<dbReference type="RefSeq" id="WP_209769903.1">
    <property type="nucleotide sequence ID" value="NZ_JAGINP010000021.1"/>
</dbReference>
<evidence type="ECO:0000313" key="1">
    <source>
        <dbReference type="EMBL" id="MBP2295420.1"/>
    </source>
</evidence>
<organism evidence="1 2">
    <name type="scientific">Azospirillum rugosum</name>
    <dbReference type="NCBI Taxonomy" id="416170"/>
    <lineage>
        <taxon>Bacteria</taxon>
        <taxon>Pseudomonadati</taxon>
        <taxon>Pseudomonadota</taxon>
        <taxon>Alphaproteobacteria</taxon>
        <taxon>Rhodospirillales</taxon>
        <taxon>Azospirillaceae</taxon>
        <taxon>Azospirillum</taxon>
    </lineage>
</organism>
<dbReference type="Proteomes" id="UP000781958">
    <property type="component" value="Unassembled WGS sequence"/>
</dbReference>
<name>A0ABS4SVK9_9PROT</name>
<comment type="caution">
    <text evidence="1">The sequence shown here is derived from an EMBL/GenBank/DDBJ whole genome shotgun (WGS) entry which is preliminary data.</text>
</comment>
<evidence type="ECO:0000313" key="2">
    <source>
        <dbReference type="Proteomes" id="UP000781958"/>
    </source>
</evidence>
<reference evidence="1 2" key="1">
    <citation type="submission" date="2021-03" db="EMBL/GenBank/DDBJ databases">
        <title>Genomic Encyclopedia of Type Strains, Phase III (KMG-III): the genomes of soil and plant-associated and newly described type strains.</title>
        <authorList>
            <person name="Whitman W."/>
        </authorList>
    </citation>
    <scope>NUCLEOTIDE SEQUENCE [LARGE SCALE GENOMIC DNA]</scope>
    <source>
        <strain evidence="1 2">IMMIB AFH-6</strain>
    </source>
</reference>